<reference evidence="1 3" key="1">
    <citation type="submission" date="2024-03" db="EMBL/GenBank/DDBJ databases">
        <title>The Acrasis kona genome and developmental transcriptomes reveal deep origins of eukaryotic multicellular pathways.</title>
        <authorList>
            <person name="Sheikh S."/>
            <person name="Fu C.-J."/>
            <person name="Brown M.W."/>
            <person name="Baldauf S.L."/>
        </authorList>
    </citation>
    <scope>NUCLEOTIDE SEQUENCE [LARGE SCALE GENOMIC DNA]</scope>
    <source>
        <strain evidence="1 3">ATCC MYA-3509</strain>
    </source>
</reference>
<comment type="caution">
    <text evidence="1">The sequence shown here is derived from an EMBL/GenBank/DDBJ whole genome shotgun (WGS) entry which is preliminary data.</text>
</comment>
<sequence length="232" mass="27067">MLKFKQVQKISWSEVKETLPPDTERQILATYDEDSIILYQAYNKEIAESAVKNQQLIGAPGFSPTRMTWIKPNFLWMMYRSNWARSKNQERILAIVVPREVFENEILNNVVESSYKEYGLWSTKKEWEEAIKKSNVRLQWDPYHNPKGNKIVGVTKCIQLGLRDEFNRKLCTNIKNVNQDGVNGWIESIEDVTDFVSEQCDLLENGMDVMVPLEKHYPISNAELKGKTSIRF</sequence>
<dbReference type="EMBL" id="JAOPGA020001016">
    <property type="protein sequence ID" value="KAL0484038.1"/>
    <property type="molecule type" value="Genomic_DNA"/>
</dbReference>
<protein>
    <submittedName>
        <fullName evidence="1 2">HrcA</fullName>
    </submittedName>
</protein>
<proteinExistence type="predicted"/>
<evidence type="ECO:0000313" key="2">
    <source>
        <dbReference type="EMBL" id="KAL0487021.1"/>
    </source>
</evidence>
<dbReference type="InterPro" id="IPR025633">
    <property type="entry name" value="DUF4291"/>
</dbReference>
<gene>
    <name evidence="2" type="ORF">AKO1_001338</name>
    <name evidence="1" type="ORF">AKO1_013888</name>
</gene>
<dbReference type="AlphaFoldDB" id="A0AAW2Z2M3"/>
<dbReference type="EMBL" id="JAOPGA020001296">
    <property type="protein sequence ID" value="KAL0487021.1"/>
    <property type="molecule type" value="Genomic_DNA"/>
</dbReference>
<accession>A0AAW2Z2M3</accession>
<name>A0AAW2Z2M3_9EUKA</name>
<organism evidence="1 3">
    <name type="scientific">Acrasis kona</name>
    <dbReference type="NCBI Taxonomy" id="1008807"/>
    <lineage>
        <taxon>Eukaryota</taxon>
        <taxon>Discoba</taxon>
        <taxon>Heterolobosea</taxon>
        <taxon>Tetramitia</taxon>
        <taxon>Eutetramitia</taxon>
        <taxon>Acrasidae</taxon>
        <taxon>Acrasis</taxon>
    </lineage>
</organism>
<dbReference type="Pfam" id="PF14124">
    <property type="entry name" value="DUF4291"/>
    <property type="match status" value="1"/>
</dbReference>
<dbReference type="Proteomes" id="UP001431209">
    <property type="component" value="Unassembled WGS sequence"/>
</dbReference>
<evidence type="ECO:0000313" key="1">
    <source>
        <dbReference type="EMBL" id="KAL0484038.1"/>
    </source>
</evidence>
<evidence type="ECO:0000313" key="3">
    <source>
        <dbReference type="Proteomes" id="UP001431209"/>
    </source>
</evidence>
<keyword evidence="3" id="KW-1185">Reference proteome</keyword>
<dbReference type="PANTHER" id="PTHR38567">
    <property type="entry name" value="DUF4291 DOMAIN-CONTAINING PROTEIN"/>
    <property type="match status" value="1"/>
</dbReference>
<dbReference type="PANTHER" id="PTHR38567:SF1">
    <property type="entry name" value="DUF4291 DOMAIN-CONTAINING PROTEIN"/>
    <property type="match status" value="1"/>
</dbReference>